<reference evidence="1 2" key="1">
    <citation type="submission" date="2019-04" db="EMBL/GenBank/DDBJ databases">
        <title>Fungal friends and foes A comparative genomics study of 23 Aspergillus species from section Flavi.</title>
        <authorList>
            <consortium name="DOE Joint Genome Institute"/>
            <person name="Kjaerbolling I."/>
            <person name="Vesth T.C."/>
            <person name="Frisvad J.C."/>
            <person name="Nybo J.L."/>
            <person name="Theobald S."/>
            <person name="Kildgaard S."/>
            <person name="Petersen T.I."/>
            <person name="Kuo A."/>
            <person name="Sato A."/>
            <person name="Lyhne E.K."/>
            <person name="Kogle M.E."/>
            <person name="Wiebenga A."/>
            <person name="Kun R.S."/>
            <person name="Lubbers R.J."/>
            <person name="Makela M.R."/>
            <person name="Barry K."/>
            <person name="Chovatia M."/>
            <person name="Clum A."/>
            <person name="Daum C."/>
            <person name="Haridas S."/>
            <person name="He G."/>
            <person name="LaButti K."/>
            <person name="Lipzen A."/>
            <person name="Mondo S."/>
            <person name="Pangilinan J."/>
            <person name="Riley R."/>
            <person name="Salamov A."/>
            <person name="Simmons B.A."/>
            <person name="Magnuson J.K."/>
            <person name="Henrissat B."/>
            <person name="Mortensen U.H."/>
            <person name="Larsen T.O."/>
            <person name="De vries R.P."/>
            <person name="Grigoriev I.V."/>
            <person name="Machida M."/>
            <person name="Baker S.E."/>
            <person name="Andersen M.R."/>
        </authorList>
    </citation>
    <scope>NUCLEOTIDE SEQUENCE [LARGE SCALE GENOMIC DNA]</scope>
    <source>
        <strain evidence="1 2">CBS 117618</strain>
    </source>
</reference>
<evidence type="ECO:0000313" key="2">
    <source>
        <dbReference type="Proteomes" id="UP000326532"/>
    </source>
</evidence>
<keyword evidence="2" id="KW-1185">Reference proteome</keyword>
<gene>
    <name evidence="1" type="ORF">BDV34DRAFT_173780</name>
</gene>
<sequence>MQFQNSVTVFVVSPRPSMVHIRCLLMREIHQLVRHVSIESILVFLCSSCYWTRFPLFFPSHKTMDELVVLFFIFSTFFNRRIRGCREGVQEFSKLCYLPS</sequence>
<dbReference type="VEuPathDB" id="FungiDB:BDV34DRAFT_173780"/>
<dbReference type="EMBL" id="ML734944">
    <property type="protein sequence ID" value="KAB8209903.1"/>
    <property type="molecule type" value="Genomic_DNA"/>
</dbReference>
<organism evidence="1 2">
    <name type="scientific">Aspergillus parasiticus</name>
    <dbReference type="NCBI Taxonomy" id="5067"/>
    <lineage>
        <taxon>Eukaryota</taxon>
        <taxon>Fungi</taxon>
        <taxon>Dikarya</taxon>
        <taxon>Ascomycota</taxon>
        <taxon>Pezizomycotina</taxon>
        <taxon>Eurotiomycetes</taxon>
        <taxon>Eurotiomycetidae</taxon>
        <taxon>Eurotiales</taxon>
        <taxon>Aspergillaceae</taxon>
        <taxon>Aspergillus</taxon>
        <taxon>Aspergillus subgen. Circumdati</taxon>
    </lineage>
</organism>
<proteinExistence type="predicted"/>
<protein>
    <submittedName>
        <fullName evidence="1">Uncharacterized protein</fullName>
    </submittedName>
</protein>
<name>A0A5N6DZ74_ASPPA</name>
<accession>A0A5N6DZ74</accession>
<dbReference type="AlphaFoldDB" id="A0A5N6DZ74"/>
<dbReference type="Proteomes" id="UP000326532">
    <property type="component" value="Unassembled WGS sequence"/>
</dbReference>
<evidence type="ECO:0000313" key="1">
    <source>
        <dbReference type="EMBL" id="KAB8209903.1"/>
    </source>
</evidence>